<organism evidence="1 2">
    <name type="scientific">Dreissena polymorpha</name>
    <name type="common">Zebra mussel</name>
    <name type="synonym">Mytilus polymorpha</name>
    <dbReference type="NCBI Taxonomy" id="45954"/>
    <lineage>
        <taxon>Eukaryota</taxon>
        <taxon>Metazoa</taxon>
        <taxon>Spiralia</taxon>
        <taxon>Lophotrochozoa</taxon>
        <taxon>Mollusca</taxon>
        <taxon>Bivalvia</taxon>
        <taxon>Autobranchia</taxon>
        <taxon>Heteroconchia</taxon>
        <taxon>Euheterodonta</taxon>
        <taxon>Imparidentia</taxon>
        <taxon>Neoheterodontei</taxon>
        <taxon>Myida</taxon>
        <taxon>Dreissenoidea</taxon>
        <taxon>Dreissenidae</taxon>
        <taxon>Dreissena</taxon>
    </lineage>
</organism>
<dbReference type="AlphaFoldDB" id="A0A9D4D1U7"/>
<reference evidence="1" key="2">
    <citation type="submission" date="2020-11" db="EMBL/GenBank/DDBJ databases">
        <authorList>
            <person name="McCartney M.A."/>
            <person name="Auch B."/>
            <person name="Kono T."/>
            <person name="Mallez S."/>
            <person name="Becker A."/>
            <person name="Gohl D.M."/>
            <person name="Silverstein K.A.T."/>
            <person name="Koren S."/>
            <person name="Bechman K.B."/>
            <person name="Herman A."/>
            <person name="Abrahante J.E."/>
            <person name="Garbe J."/>
        </authorList>
    </citation>
    <scope>NUCLEOTIDE SEQUENCE</scope>
    <source>
        <strain evidence="1">Duluth1</strain>
        <tissue evidence="1">Whole animal</tissue>
    </source>
</reference>
<sequence length="70" mass="7506">MIPVSTFLQAWSTSGTFLQAWSTSELSYSVFVCYCKMSKGGSDVDVSLCISHVGRWLVRLSGCTTAGSSS</sequence>
<proteinExistence type="predicted"/>
<protein>
    <submittedName>
        <fullName evidence="1">Uncharacterized protein</fullName>
    </submittedName>
</protein>
<gene>
    <name evidence="1" type="ORF">DPMN_042326</name>
</gene>
<accession>A0A9D4D1U7</accession>
<dbReference type="EMBL" id="JAIWYP010000011">
    <property type="protein sequence ID" value="KAH3735768.1"/>
    <property type="molecule type" value="Genomic_DNA"/>
</dbReference>
<keyword evidence="2" id="KW-1185">Reference proteome</keyword>
<evidence type="ECO:0000313" key="2">
    <source>
        <dbReference type="Proteomes" id="UP000828390"/>
    </source>
</evidence>
<reference evidence="1" key="1">
    <citation type="journal article" date="2019" name="bioRxiv">
        <title>The Genome of the Zebra Mussel, Dreissena polymorpha: A Resource for Invasive Species Research.</title>
        <authorList>
            <person name="McCartney M.A."/>
            <person name="Auch B."/>
            <person name="Kono T."/>
            <person name="Mallez S."/>
            <person name="Zhang Y."/>
            <person name="Obille A."/>
            <person name="Becker A."/>
            <person name="Abrahante J.E."/>
            <person name="Garbe J."/>
            <person name="Badalamenti J.P."/>
            <person name="Herman A."/>
            <person name="Mangelson H."/>
            <person name="Liachko I."/>
            <person name="Sullivan S."/>
            <person name="Sone E.D."/>
            <person name="Koren S."/>
            <person name="Silverstein K.A.T."/>
            <person name="Beckman K.B."/>
            <person name="Gohl D.M."/>
        </authorList>
    </citation>
    <scope>NUCLEOTIDE SEQUENCE</scope>
    <source>
        <strain evidence="1">Duluth1</strain>
        <tissue evidence="1">Whole animal</tissue>
    </source>
</reference>
<name>A0A9D4D1U7_DREPO</name>
<evidence type="ECO:0000313" key="1">
    <source>
        <dbReference type="EMBL" id="KAH3735768.1"/>
    </source>
</evidence>
<comment type="caution">
    <text evidence="1">The sequence shown here is derived from an EMBL/GenBank/DDBJ whole genome shotgun (WGS) entry which is preliminary data.</text>
</comment>
<dbReference type="Proteomes" id="UP000828390">
    <property type="component" value="Unassembled WGS sequence"/>
</dbReference>